<evidence type="ECO:0000313" key="3">
    <source>
        <dbReference type="Proteomes" id="UP000030001"/>
    </source>
</evidence>
<evidence type="ECO:0000256" key="1">
    <source>
        <dbReference type="SAM" id="Phobius"/>
    </source>
</evidence>
<comment type="caution">
    <text evidence="2">The sequence shown here is derived from an EMBL/GenBank/DDBJ whole genome shotgun (WGS) entry which is preliminary data.</text>
</comment>
<keyword evidence="1" id="KW-0472">Membrane</keyword>
<dbReference type="AlphaFoldDB" id="A0A099YBR1"/>
<name>A0A099YBR1_LIMMU</name>
<feature type="transmembrane region" description="Helical" evidence="1">
    <location>
        <begin position="12"/>
        <end position="37"/>
    </location>
</feature>
<protein>
    <submittedName>
        <fullName evidence="2">Uncharacterized protein</fullName>
    </submittedName>
</protein>
<organism evidence="2 3">
    <name type="scientific">Limosilactobacillus mucosae</name>
    <name type="common">Lactobacillus mucosae</name>
    <dbReference type="NCBI Taxonomy" id="97478"/>
    <lineage>
        <taxon>Bacteria</taxon>
        <taxon>Bacillati</taxon>
        <taxon>Bacillota</taxon>
        <taxon>Bacilli</taxon>
        <taxon>Lactobacillales</taxon>
        <taxon>Lactobacillaceae</taxon>
        <taxon>Limosilactobacillus</taxon>
    </lineage>
</organism>
<proteinExistence type="predicted"/>
<keyword evidence="1" id="KW-1133">Transmembrane helix</keyword>
<evidence type="ECO:0000313" key="2">
    <source>
        <dbReference type="EMBL" id="KGL66847.1"/>
    </source>
</evidence>
<sequence length="73" mass="8237">MSNVTRINWFVLVYLAIWCWVDGFTTTAFVLTVLVSFEALWKPFLHSALAVKLFGADTMAEVLGEQKSATSRH</sequence>
<keyword evidence="1" id="KW-0812">Transmembrane</keyword>
<accession>A0A099YBR1</accession>
<dbReference type="Proteomes" id="UP000030001">
    <property type="component" value="Unassembled WGS sequence"/>
</dbReference>
<dbReference type="EMBL" id="JROC01000032">
    <property type="protein sequence ID" value="KGL66847.1"/>
    <property type="molecule type" value="Genomic_DNA"/>
</dbReference>
<gene>
    <name evidence="2" type="ORF">LX03_06010</name>
</gene>
<reference evidence="2 3" key="1">
    <citation type="submission" date="2014-09" db="EMBL/GenBank/DDBJ databases">
        <title>Lactobacillus mucosae CRL573 Genome Sequencing.</title>
        <authorList>
            <person name="Bleckwedel J."/>
            <person name="Teran L.C."/>
            <person name="Bonacina J."/>
            <person name="Saavedra L."/>
            <person name="Mozzi F.B."/>
            <person name="Raya R.R."/>
        </authorList>
    </citation>
    <scope>NUCLEOTIDE SEQUENCE [LARGE SCALE GENOMIC DNA]</scope>
    <source>
        <strain evidence="2 3">CRL573</strain>
    </source>
</reference>